<feature type="domain" description="HTH tetR-type" evidence="5">
    <location>
        <begin position="3"/>
        <end position="63"/>
    </location>
</feature>
<accession>A0A919FYZ1</accession>
<gene>
    <name evidence="6" type="ORF">GCM10017772_27330</name>
</gene>
<dbReference type="InterPro" id="IPR001647">
    <property type="entry name" value="HTH_TetR"/>
</dbReference>
<dbReference type="SUPFAM" id="SSF48498">
    <property type="entry name" value="Tetracyclin repressor-like, C-terminal domain"/>
    <property type="match status" value="1"/>
</dbReference>
<keyword evidence="2 4" id="KW-0238">DNA-binding</keyword>
<dbReference type="Gene3D" id="1.10.357.10">
    <property type="entry name" value="Tetracycline Repressor, domain 2"/>
    <property type="match status" value="1"/>
</dbReference>
<name>A0A919FYZ1_9MICO</name>
<dbReference type="Pfam" id="PF00440">
    <property type="entry name" value="TetR_N"/>
    <property type="match status" value="1"/>
</dbReference>
<dbReference type="RefSeq" id="WP_189669841.1">
    <property type="nucleotide sequence ID" value="NZ_BNAS01000004.1"/>
</dbReference>
<reference evidence="6" key="2">
    <citation type="submission" date="2020-09" db="EMBL/GenBank/DDBJ databases">
        <authorList>
            <person name="Sun Q."/>
            <person name="Zhou Y."/>
        </authorList>
    </citation>
    <scope>NUCLEOTIDE SEQUENCE</scope>
    <source>
        <strain evidence="6">CGMCC 4.7398</strain>
    </source>
</reference>
<evidence type="ECO:0000313" key="7">
    <source>
        <dbReference type="Proteomes" id="UP000627369"/>
    </source>
</evidence>
<evidence type="ECO:0000259" key="5">
    <source>
        <dbReference type="PROSITE" id="PS50977"/>
    </source>
</evidence>
<dbReference type="Pfam" id="PF17937">
    <property type="entry name" value="TetR_C_28"/>
    <property type="match status" value="1"/>
</dbReference>
<dbReference type="GO" id="GO:0000976">
    <property type="term" value="F:transcription cis-regulatory region binding"/>
    <property type="evidence" value="ECO:0007669"/>
    <property type="project" value="TreeGrafter"/>
</dbReference>
<keyword evidence="7" id="KW-1185">Reference proteome</keyword>
<evidence type="ECO:0000256" key="4">
    <source>
        <dbReference type="PROSITE-ProRule" id="PRU00335"/>
    </source>
</evidence>
<dbReference type="SUPFAM" id="SSF46689">
    <property type="entry name" value="Homeodomain-like"/>
    <property type="match status" value="1"/>
</dbReference>
<evidence type="ECO:0000256" key="3">
    <source>
        <dbReference type="ARBA" id="ARBA00023163"/>
    </source>
</evidence>
<dbReference type="EMBL" id="BNAS01000004">
    <property type="protein sequence ID" value="GHH74205.1"/>
    <property type="molecule type" value="Genomic_DNA"/>
</dbReference>
<keyword evidence="1" id="KW-0805">Transcription regulation</keyword>
<evidence type="ECO:0000313" key="6">
    <source>
        <dbReference type="EMBL" id="GHH74205.1"/>
    </source>
</evidence>
<dbReference type="AlphaFoldDB" id="A0A919FYZ1"/>
<dbReference type="GO" id="GO:0003700">
    <property type="term" value="F:DNA-binding transcription factor activity"/>
    <property type="evidence" value="ECO:0007669"/>
    <property type="project" value="TreeGrafter"/>
</dbReference>
<dbReference type="PROSITE" id="PS50977">
    <property type="entry name" value="HTH_TETR_2"/>
    <property type="match status" value="1"/>
</dbReference>
<evidence type="ECO:0000256" key="1">
    <source>
        <dbReference type="ARBA" id="ARBA00023015"/>
    </source>
</evidence>
<dbReference type="InterPro" id="IPR050109">
    <property type="entry name" value="HTH-type_TetR-like_transc_reg"/>
</dbReference>
<organism evidence="6 7">
    <name type="scientific">Promicromonospora soli</name>
    <dbReference type="NCBI Taxonomy" id="2035533"/>
    <lineage>
        <taxon>Bacteria</taxon>
        <taxon>Bacillati</taxon>
        <taxon>Actinomycetota</taxon>
        <taxon>Actinomycetes</taxon>
        <taxon>Micrococcales</taxon>
        <taxon>Promicromonosporaceae</taxon>
        <taxon>Promicromonospora</taxon>
    </lineage>
</organism>
<sequence>MRSSSRTQILDAAMRVVDTVGGADITYESVAREAGLTKAGLMYHFPSKDALMIGVIEHVIARWQTELGDALGVPLEESTLAQRVQAFVAFAGEGGVTQGEFVVFAEAVRRPQLSAPWLDYLRTWFGFGADADTAPLLLAWLAANGLWIAESTGILTVTPAQRQAVLGRLAGLIEEAAA</sequence>
<feature type="DNA-binding region" description="H-T-H motif" evidence="4">
    <location>
        <begin position="26"/>
        <end position="45"/>
    </location>
</feature>
<dbReference type="InterPro" id="IPR041479">
    <property type="entry name" value="TetR_CgmR_C"/>
</dbReference>
<keyword evidence="3" id="KW-0804">Transcription</keyword>
<reference evidence="6" key="1">
    <citation type="journal article" date="2014" name="Int. J. Syst. Evol. Microbiol.">
        <title>Complete genome sequence of Corynebacterium casei LMG S-19264T (=DSM 44701T), isolated from a smear-ripened cheese.</title>
        <authorList>
            <consortium name="US DOE Joint Genome Institute (JGI-PGF)"/>
            <person name="Walter F."/>
            <person name="Albersmeier A."/>
            <person name="Kalinowski J."/>
            <person name="Ruckert C."/>
        </authorList>
    </citation>
    <scope>NUCLEOTIDE SEQUENCE</scope>
    <source>
        <strain evidence="6">CGMCC 4.7398</strain>
    </source>
</reference>
<comment type="caution">
    <text evidence="6">The sequence shown here is derived from an EMBL/GenBank/DDBJ whole genome shotgun (WGS) entry which is preliminary data.</text>
</comment>
<protein>
    <submittedName>
        <fullName evidence="6">TetR family transcriptional regulator</fullName>
    </submittedName>
</protein>
<dbReference type="InterPro" id="IPR009057">
    <property type="entry name" value="Homeodomain-like_sf"/>
</dbReference>
<dbReference type="PANTHER" id="PTHR30055:SF234">
    <property type="entry name" value="HTH-TYPE TRANSCRIPTIONAL REGULATOR BETI"/>
    <property type="match status" value="1"/>
</dbReference>
<dbReference type="PANTHER" id="PTHR30055">
    <property type="entry name" value="HTH-TYPE TRANSCRIPTIONAL REGULATOR RUTR"/>
    <property type="match status" value="1"/>
</dbReference>
<dbReference type="PRINTS" id="PR00455">
    <property type="entry name" value="HTHTETR"/>
</dbReference>
<dbReference type="Proteomes" id="UP000627369">
    <property type="component" value="Unassembled WGS sequence"/>
</dbReference>
<dbReference type="InterPro" id="IPR036271">
    <property type="entry name" value="Tet_transcr_reg_TetR-rel_C_sf"/>
</dbReference>
<evidence type="ECO:0000256" key="2">
    <source>
        <dbReference type="ARBA" id="ARBA00023125"/>
    </source>
</evidence>
<proteinExistence type="predicted"/>